<feature type="domain" description="G-protein coupled receptors family 1 profile" evidence="11">
    <location>
        <begin position="43"/>
        <end position="315"/>
    </location>
</feature>
<protein>
    <submittedName>
        <fullName evidence="12">Neuromedin-U receptor 2</fullName>
    </submittedName>
</protein>
<dbReference type="EMBL" id="JARQWQ010000050">
    <property type="protein sequence ID" value="KAK2557289.1"/>
    <property type="molecule type" value="Genomic_DNA"/>
</dbReference>
<dbReference type="GO" id="GO:0016020">
    <property type="term" value="C:membrane"/>
    <property type="evidence" value="ECO:0007669"/>
    <property type="project" value="UniProtKB-SubCell"/>
</dbReference>
<organism evidence="12 13">
    <name type="scientific">Acropora cervicornis</name>
    <name type="common">Staghorn coral</name>
    <dbReference type="NCBI Taxonomy" id="6130"/>
    <lineage>
        <taxon>Eukaryota</taxon>
        <taxon>Metazoa</taxon>
        <taxon>Cnidaria</taxon>
        <taxon>Anthozoa</taxon>
        <taxon>Hexacorallia</taxon>
        <taxon>Scleractinia</taxon>
        <taxon>Astrocoeniina</taxon>
        <taxon>Acroporidae</taxon>
        <taxon>Acropora</taxon>
    </lineage>
</organism>
<feature type="transmembrane region" description="Helical" evidence="10">
    <location>
        <begin position="64"/>
        <end position="85"/>
    </location>
</feature>
<dbReference type="InterPro" id="IPR000276">
    <property type="entry name" value="GPCR_Rhodpsn"/>
</dbReference>
<keyword evidence="5 10" id="KW-0472">Membrane</keyword>
<keyword evidence="4 8" id="KW-0297">G-protein coupled receptor</keyword>
<evidence type="ECO:0000256" key="10">
    <source>
        <dbReference type="SAM" id="Phobius"/>
    </source>
</evidence>
<dbReference type="GO" id="GO:0004930">
    <property type="term" value="F:G protein-coupled receptor activity"/>
    <property type="evidence" value="ECO:0007669"/>
    <property type="project" value="UniProtKB-KW"/>
</dbReference>
<reference evidence="12" key="2">
    <citation type="journal article" date="2023" name="Science">
        <title>Genomic signatures of disease resistance in endangered staghorn corals.</title>
        <authorList>
            <person name="Vollmer S.V."/>
            <person name="Selwyn J.D."/>
            <person name="Despard B.A."/>
            <person name="Roesel C.L."/>
        </authorList>
    </citation>
    <scope>NUCLEOTIDE SEQUENCE</scope>
    <source>
        <strain evidence="12">K2</strain>
    </source>
</reference>
<evidence type="ECO:0000313" key="12">
    <source>
        <dbReference type="EMBL" id="KAK2557289.1"/>
    </source>
</evidence>
<dbReference type="InterPro" id="IPR017452">
    <property type="entry name" value="GPCR_Rhodpsn_7TM"/>
</dbReference>
<feature type="transmembrane region" description="Helical" evidence="10">
    <location>
        <begin position="185"/>
        <end position="213"/>
    </location>
</feature>
<evidence type="ECO:0000256" key="9">
    <source>
        <dbReference type="SAM" id="MobiDB-lite"/>
    </source>
</evidence>
<keyword evidence="6 8" id="KW-0675">Receptor</keyword>
<comment type="caution">
    <text evidence="12">The sequence shown here is derived from an EMBL/GenBank/DDBJ whole genome shotgun (WGS) entry which is preliminary data.</text>
</comment>
<name>A0AAD9Q9V5_ACRCE</name>
<evidence type="ECO:0000256" key="6">
    <source>
        <dbReference type="ARBA" id="ARBA00023170"/>
    </source>
</evidence>
<dbReference type="Pfam" id="PF00001">
    <property type="entry name" value="7tm_1"/>
    <property type="match status" value="1"/>
</dbReference>
<sequence>MTSQCNDSNHNITFTSTNLKEPSALIIFMTGLQVAIGVFGVVGNAIVCLTIIRKPYLLGVTNQHIFSLSIADLGVLLINLPLAILKELYPFKWFLGETVCLYVSPATETFYGAAILSITLISFERYVNIAKKAIRARRVRSRTRRRAVLLGAWVASFVLTSAPTYKFYAYDSCHKLCYLTWSPTYFMIFMIALNVFLYYLPLAIITFSSLSIARVVSKRTRLILKEDSTSFTSTSGHGRKQPSSSLKTMLRQKKRTYRILKPLVILFAVTMFPVTVFRLMLIFWTEFPAQNYYSIILTLAASSTVVNSAADPLIYCVVNKEFRREVKRLLPGYLVGMVFRTFRKRRDKREISGREPQTTETAIQETNL</sequence>
<comment type="similarity">
    <text evidence="8">Belongs to the G-protein coupled receptor 1 family.</text>
</comment>
<evidence type="ECO:0000256" key="8">
    <source>
        <dbReference type="RuleBase" id="RU000688"/>
    </source>
</evidence>
<evidence type="ECO:0000256" key="3">
    <source>
        <dbReference type="ARBA" id="ARBA00022989"/>
    </source>
</evidence>
<dbReference type="PROSITE" id="PS50262">
    <property type="entry name" value="G_PROTEIN_RECEP_F1_2"/>
    <property type="match status" value="1"/>
</dbReference>
<feature type="transmembrane region" description="Helical" evidence="10">
    <location>
        <begin position="259"/>
        <end position="283"/>
    </location>
</feature>
<dbReference type="PANTHER" id="PTHR24243">
    <property type="entry name" value="G-PROTEIN COUPLED RECEPTOR"/>
    <property type="match status" value="1"/>
</dbReference>
<evidence type="ECO:0000313" key="13">
    <source>
        <dbReference type="Proteomes" id="UP001249851"/>
    </source>
</evidence>
<proteinExistence type="inferred from homology"/>
<evidence type="ECO:0000256" key="7">
    <source>
        <dbReference type="ARBA" id="ARBA00023224"/>
    </source>
</evidence>
<dbReference type="AlphaFoldDB" id="A0AAD9Q9V5"/>
<keyword evidence="7 8" id="KW-0807">Transducer</keyword>
<evidence type="ECO:0000256" key="5">
    <source>
        <dbReference type="ARBA" id="ARBA00023136"/>
    </source>
</evidence>
<evidence type="ECO:0000256" key="1">
    <source>
        <dbReference type="ARBA" id="ARBA00004141"/>
    </source>
</evidence>
<evidence type="ECO:0000259" key="11">
    <source>
        <dbReference type="PROSITE" id="PS50262"/>
    </source>
</evidence>
<comment type="subcellular location">
    <subcellularLocation>
        <location evidence="1">Membrane</location>
        <topology evidence="1">Multi-pass membrane protein</topology>
    </subcellularLocation>
</comment>
<dbReference type="PANTHER" id="PTHR24243:SF208">
    <property type="entry name" value="PYROKININ-1 RECEPTOR"/>
    <property type="match status" value="1"/>
</dbReference>
<feature type="transmembrane region" description="Helical" evidence="10">
    <location>
        <begin position="147"/>
        <end position="165"/>
    </location>
</feature>
<feature type="transmembrane region" description="Helical" evidence="10">
    <location>
        <begin position="24"/>
        <end position="52"/>
    </location>
</feature>
<feature type="transmembrane region" description="Helical" evidence="10">
    <location>
        <begin position="295"/>
        <end position="318"/>
    </location>
</feature>
<dbReference type="Proteomes" id="UP001249851">
    <property type="component" value="Unassembled WGS sequence"/>
</dbReference>
<gene>
    <name evidence="12" type="ORF">P5673_020380</name>
</gene>
<dbReference type="SUPFAM" id="SSF81321">
    <property type="entry name" value="Family A G protein-coupled receptor-like"/>
    <property type="match status" value="1"/>
</dbReference>
<keyword evidence="3 10" id="KW-1133">Transmembrane helix</keyword>
<reference evidence="12" key="1">
    <citation type="journal article" date="2023" name="G3 (Bethesda)">
        <title>Whole genome assembly and annotation of the endangered Caribbean coral Acropora cervicornis.</title>
        <authorList>
            <person name="Selwyn J.D."/>
            <person name="Vollmer S.V."/>
        </authorList>
    </citation>
    <scope>NUCLEOTIDE SEQUENCE</scope>
    <source>
        <strain evidence="12">K2</strain>
    </source>
</reference>
<keyword evidence="2 8" id="KW-0812">Transmembrane</keyword>
<dbReference type="PROSITE" id="PS00237">
    <property type="entry name" value="G_PROTEIN_RECEP_F1_1"/>
    <property type="match status" value="1"/>
</dbReference>
<dbReference type="CDD" id="cd00637">
    <property type="entry name" value="7tm_classA_rhodopsin-like"/>
    <property type="match status" value="1"/>
</dbReference>
<feature type="region of interest" description="Disordered" evidence="9">
    <location>
        <begin position="349"/>
        <end position="368"/>
    </location>
</feature>
<accession>A0AAD9Q9V5</accession>
<feature type="compositionally biased region" description="Polar residues" evidence="9">
    <location>
        <begin position="355"/>
        <end position="368"/>
    </location>
</feature>
<keyword evidence="13" id="KW-1185">Reference proteome</keyword>
<dbReference type="PRINTS" id="PR00237">
    <property type="entry name" value="GPCRRHODOPSN"/>
</dbReference>
<feature type="transmembrane region" description="Helical" evidence="10">
    <location>
        <begin position="109"/>
        <end position="127"/>
    </location>
</feature>
<evidence type="ECO:0000256" key="4">
    <source>
        <dbReference type="ARBA" id="ARBA00023040"/>
    </source>
</evidence>
<dbReference type="Gene3D" id="1.20.1070.10">
    <property type="entry name" value="Rhodopsin 7-helix transmembrane proteins"/>
    <property type="match status" value="1"/>
</dbReference>
<evidence type="ECO:0000256" key="2">
    <source>
        <dbReference type="ARBA" id="ARBA00022692"/>
    </source>
</evidence>